<protein>
    <submittedName>
        <fullName evidence="2">Uncharacterized protein</fullName>
    </submittedName>
</protein>
<organism evidence="2 3">
    <name type="scientific">Purpureocillium lilacinum</name>
    <name type="common">Paecilomyces lilacinus</name>
    <dbReference type="NCBI Taxonomy" id="33203"/>
    <lineage>
        <taxon>Eukaryota</taxon>
        <taxon>Fungi</taxon>
        <taxon>Dikarya</taxon>
        <taxon>Ascomycota</taxon>
        <taxon>Pezizomycotina</taxon>
        <taxon>Sordariomycetes</taxon>
        <taxon>Hypocreomycetidae</taxon>
        <taxon>Hypocreales</taxon>
        <taxon>Ophiocordycipitaceae</taxon>
        <taxon>Purpureocillium</taxon>
    </lineage>
</organism>
<dbReference type="RefSeq" id="XP_018173693.1">
    <property type="nucleotide sequence ID" value="XM_018327752.1"/>
</dbReference>
<sequence length="169" mass="18214">MSTSINMATLDEKKTPQAGLHIDTAVTDTAVPEKTVAISNVTTACPTALDKTPSYSGQTTPRSENVNPFDTDVEAMVTNSSSDKCLRSSVVLTRKNDCQVWPGQDQWKQRAKAAKKQRGCKCMARLSRRNRIAVKVLLVLLVVGAAVAIGFGVSKPLGAPIWGDKNKQN</sequence>
<dbReference type="AlphaFoldDB" id="A0A179GEN9"/>
<proteinExistence type="predicted"/>
<feature type="transmembrane region" description="Helical" evidence="1">
    <location>
        <begin position="132"/>
        <end position="153"/>
    </location>
</feature>
<dbReference type="Proteomes" id="UP000078340">
    <property type="component" value="Unassembled WGS sequence"/>
</dbReference>
<dbReference type="OMA" id="ECQVWPG"/>
<reference evidence="2 3" key="1">
    <citation type="submission" date="2016-02" db="EMBL/GenBank/DDBJ databases">
        <title>Biosynthesis of antibiotic leucinostatins and their inhibition on Phytophthora in bio-control Purpureocillium lilacinum.</title>
        <authorList>
            <person name="Wang G."/>
            <person name="Liu Z."/>
            <person name="Lin R."/>
            <person name="Li E."/>
            <person name="Mao Z."/>
            <person name="Ling J."/>
            <person name="Yin W."/>
            <person name="Xie B."/>
        </authorList>
    </citation>
    <scope>NUCLEOTIDE SEQUENCE [LARGE SCALE GENOMIC DNA]</scope>
    <source>
        <strain evidence="2">PLFJ-1</strain>
    </source>
</reference>
<evidence type="ECO:0000313" key="2">
    <source>
        <dbReference type="EMBL" id="OAQ75920.1"/>
    </source>
</evidence>
<keyword evidence="1" id="KW-1133">Transmembrane helix</keyword>
<gene>
    <name evidence="2" type="ORF">VFPFJ_10684</name>
</gene>
<dbReference type="EMBL" id="LSBI01000015">
    <property type="protein sequence ID" value="OAQ75920.1"/>
    <property type="molecule type" value="Genomic_DNA"/>
</dbReference>
<keyword evidence="1" id="KW-0812">Transmembrane</keyword>
<dbReference type="GeneID" id="28892801"/>
<dbReference type="KEGG" id="plj:28892801"/>
<comment type="caution">
    <text evidence="2">The sequence shown here is derived from an EMBL/GenBank/DDBJ whole genome shotgun (WGS) entry which is preliminary data.</text>
</comment>
<evidence type="ECO:0000313" key="3">
    <source>
        <dbReference type="Proteomes" id="UP000078340"/>
    </source>
</evidence>
<keyword evidence="1" id="KW-0472">Membrane</keyword>
<name>A0A179GEN9_PURLI</name>
<evidence type="ECO:0000256" key="1">
    <source>
        <dbReference type="SAM" id="Phobius"/>
    </source>
</evidence>
<accession>A0A179GEN9</accession>